<evidence type="ECO:0000313" key="1">
    <source>
        <dbReference type="Proteomes" id="UP000887574"/>
    </source>
</evidence>
<dbReference type="WBParaSite" id="jg11574">
    <property type="protein sequence ID" value="jg11574"/>
    <property type="gene ID" value="jg11574"/>
</dbReference>
<dbReference type="AlphaFoldDB" id="A0A915CQN6"/>
<name>A0A915CQN6_9BILA</name>
<dbReference type="Proteomes" id="UP000887574">
    <property type="component" value="Unplaced"/>
</dbReference>
<proteinExistence type="predicted"/>
<organism evidence="1 2">
    <name type="scientific">Ditylenchus dipsaci</name>
    <dbReference type="NCBI Taxonomy" id="166011"/>
    <lineage>
        <taxon>Eukaryota</taxon>
        <taxon>Metazoa</taxon>
        <taxon>Ecdysozoa</taxon>
        <taxon>Nematoda</taxon>
        <taxon>Chromadorea</taxon>
        <taxon>Rhabditida</taxon>
        <taxon>Tylenchina</taxon>
        <taxon>Tylenchomorpha</taxon>
        <taxon>Sphaerularioidea</taxon>
        <taxon>Anguinidae</taxon>
        <taxon>Anguininae</taxon>
        <taxon>Ditylenchus</taxon>
    </lineage>
</organism>
<accession>A0A915CQN6</accession>
<sequence length="89" mass="10334">MSNEVSMAAKRLRFEEEDDFGKKMLEEVRKLSAAEKKHRHPIAQEVEDLMQKLTEHGEDRLNLKMNLAIQKVLAVAELKLLEVLDKFNS</sequence>
<keyword evidence="1" id="KW-1185">Reference proteome</keyword>
<protein>
    <submittedName>
        <fullName evidence="2">Uncharacterized protein</fullName>
    </submittedName>
</protein>
<evidence type="ECO:0000313" key="2">
    <source>
        <dbReference type="WBParaSite" id="jg11574"/>
    </source>
</evidence>
<reference evidence="2" key="1">
    <citation type="submission" date="2022-11" db="UniProtKB">
        <authorList>
            <consortium name="WormBaseParasite"/>
        </authorList>
    </citation>
    <scope>IDENTIFICATION</scope>
</reference>